<sequence length="39" mass="4378">ALAVASQQNAYIGYYGLLFGIVKKIPTRWVKKKVELTIP</sequence>
<accession>A0A0F9JC21</accession>
<evidence type="ECO:0000313" key="1">
    <source>
        <dbReference type="EMBL" id="KKM67339.1"/>
    </source>
</evidence>
<organism evidence="1">
    <name type="scientific">marine sediment metagenome</name>
    <dbReference type="NCBI Taxonomy" id="412755"/>
    <lineage>
        <taxon>unclassified sequences</taxon>
        <taxon>metagenomes</taxon>
        <taxon>ecological metagenomes</taxon>
    </lineage>
</organism>
<gene>
    <name evidence="1" type="ORF">LCGC14_1472020</name>
</gene>
<protein>
    <submittedName>
        <fullName evidence="1">Uncharacterized protein</fullName>
    </submittedName>
</protein>
<feature type="non-terminal residue" evidence="1">
    <location>
        <position position="1"/>
    </location>
</feature>
<name>A0A0F9JC21_9ZZZZ</name>
<reference evidence="1" key="1">
    <citation type="journal article" date="2015" name="Nature">
        <title>Complex archaea that bridge the gap between prokaryotes and eukaryotes.</title>
        <authorList>
            <person name="Spang A."/>
            <person name="Saw J.H."/>
            <person name="Jorgensen S.L."/>
            <person name="Zaremba-Niedzwiedzka K."/>
            <person name="Martijn J."/>
            <person name="Lind A.E."/>
            <person name="van Eijk R."/>
            <person name="Schleper C."/>
            <person name="Guy L."/>
            <person name="Ettema T.J."/>
        </authorList>
    </citation>
    <scope>NUCLEOTIDE SEQUENCE</scope>
</reference>
<comment type="caution">
    <text evidence="1">The sequence shown here is derived from an EMBL/GenBank/DDBJ whole genome shotgun (WGS) entry which is preliminary data.</text>
</comment>
<dbReference type="EMBL" id="LAZR01010364">
    <property type="protein sequence ID" value="KKM67339.1"/>
    <property type="molecule type" value="Genomic_DNA"/>
</dbReference>
<dbReference type="AlphaFoldDB" id="A0A0F9JC21"/>
<proteinExistence type="predicted"/>